<comment type="caution">
    <text evidence="2">The sequence shown here is derived from an EMBL/GenBank/DDBJ whole genome shotgun (WGS) entry which is preliminary data.</text>
</comment>
<protein>
    <recommendedName>
        <fullName evidence="1">Reverse transcriptase domain-containing protein</fullName>
    </recommendedName>
</protein>
<dbReference type="SUPFAM" id="SSF56672">
    <property type="entry name" value="DNA/RNA polymerases"/>
    <property type="match status" value="1"/>
</dbReference>
<dbReference type="EMBL" id="CM029041">
    <property type="protein sequence ID" value="KAG2624171.1"/>
    <property type="molecule type" value="Genomic_DNA"/>
</dbReference>
<dbReference type="PANTHER" id="PTHR33116">
    <property type="entry name" value="REVERSE TRANSCRIPTASE ZINC-BINDING DOMAIN-CONTAINING PROTEIN-RELATED-RELATED"/>
    <property type="match status" value="1"/>
</dbReference>
<dbReference type="InterPro" id="IPR026960">
    <property type="entry name" value="RVT-Znf"/>
</dbReference>
<dbReference type="InterPro" id="IPR043502">
    <property type="entry name" value="DNA/RNA_pol_sf"/>
</dbReference>
<keyword evidence="3" id="KW-1185">Reference proteome</keyword>
<dbReference type="InterPro" id="IPR000477">
    <property type="entry name" value="RT_dom"/>
</dbReference>
<gene>
    <name evidence="2" type="ORF">PVAP13_3KG109627</name>
</gene>
<dbReference type="AlphaFoldDB" id="A0A8T0UJC6"/>
<proteinExistence type="predicted"/>
<dbReference type="InterPro" id="IPR036691">
    <property type="entry name" value="Endo/exonu/phosph_ase_sf"/>
</dbReference>
<dbReference type="Pfam" id="PF03372">
    <property type="entry name" value="Exo_endo_phos"/>
    <property type="match status" value="1"/>
</dbReference>
<reference evidence="2" key="1">
    <citation type="submission" date="2020-05" db="EMBL/GenBank/DDBJ databases">
        <title>WGS assembly of Panicum virgatum.</title>
        <authorList>
            <person name="Lovell J.T."/>
            <person name="Jenkins J."/>
            <person name="Shu S."/>
            <person name="Juenger T.E."/>
            <person name="Schmutz J."/>
        </authorList>
    </citation>
    <scope>NUCLEOTIDE SEQUENCE</scope>
    <source>
        <strain evidence="2">AP13</strain>
    </source>
</reference>
<evidence type="ECO:0000313" key="2">
    <source>
        <dbReference type="EMBL" id="KAG2624171.1"/>
    </source>
</evidence>
<dbReference type="SUPFAM" id="SSF56219">
    <property type="entry name" value="DNase I-like"/>
    <property type="match status" value="1"/>
</dbReference>
<dbReference type="PANTHER" id="PTHR33116:SF78">
    <property type="entry name" value="OS12G0587133 PROTEIN"/>
    <property type="match status" value="1"/>
</dbReference>
<sequence>MLEHTCNILNWNVRGLNNPARRKVVRDLVSEMRATIVTLQETKLDRVDTAVVSETLGQRFMDNFVALPANGTRGGILLAVDEGHYKVTQAEVGVHTVTAKVAAVSGDEEWSVTVVYGPQEDQEKLQFLGELRWISQDVLDKWLLIGDFNLILQARDKSNANLNRRLMGAFRDLVHDLQLKELNLRGRKFTWSNDRVQTRIDRAFCTSEWDLMKPNVFLQALSSRVSDHCPLFIAGHETVQKHRGFRFEAFWPRLNGYDEVVAEVWQKELRVTNPYLRLHTKLERTGKALRKWARSTIGNNRVLLCAAKMLIGILDVVQDFRQLSEQELGLKRDLKVKFLGMTAVEKLRAKQAARLATIKAAEASSKLFYLQANGRRRKNFIQSINIGTETVFSHVGKAKVIFDHYSSHFGRPTNRSTTLNWEALGLRRHELAHLEDEFTEEEVKTVIDDIAADKAPGPDGFIGVFFKKSWHIIKSDLILALNYFYQQRDQHFQQLNKAHMVLVPKKEDAQMLADYRPISLTHSIAKLISKILATRLSGELNELISRSQSAFIKRRSIQDNFLYTKNLIQDLHVQKQPGLFLKLDIAKAFDSVRWDFLMEVLEQFGFRSKWRAWVSILLATSSTAVILNGSKGNWFKHKTGLRQGDPLSPLLFIIAMEPLQRLLEIATRDGLLSPIGGRITKLRASLYADDAAIFLNPIRDEVHVVAGILDIFGQASGLHVNLTKCAVYPISCHGINLEDVMQGFQCSVKEFPCSYLGLPLHTRPLRRVDFQPLIDKVANRLPAWKGNFINRAGRLKLVNSVLSSIPVYFLTVFDIKKWALKKIDKIRRGFLWKGSSEAKGGQCLVAWEKVKRPKLRGGLGVLDLEKFSRALRLRWLWFMWVDPDRPWVGSAVPCSEVDRQLFRCSTVVTIGDGRKAQFWNSSWVRGHAPRDLAPNLYKLAWRKGLTVREEIENGTWTRGLWRMSTAAEIAEFILLWEAVTRVQFSEATDEISWKWTANGRYSSKSAYEIQFVGSYSSFNSQAIWKAKAEGKHRFFSWLLVQGKIQTADNLLAKGVECNPVCVLCDQENETAAHLCLHCCFAQEVWWLVHTWSGGLINTPVQGVEVEDWWNYSLQAASAETRGKVAAILIYTVWNIWNERNRRIFQRISQSPTRVLGLLKEEMEVRRQACEGRESI</sequence>
<dbReference type="Pfam" id="PF13966">
    <property type="entry name" value="zf-RVT"/>
    <property type="match status" value="1"/>
</dbReference>
<dbReference type="Gene3D" id="3.60.10.10">
    <property type="entry name" value="Endonuclease/exonuclease/phosphatase"/>
    <property type="match status" value="1"/>
</dbReference>
<name>A0A8T0UJC6_PANVG</name>
<feature type="domain" description="Reverse transcriptase" evidence="1">
    <location>
        <begin position="484"/>
        <end position="760"/>
    </location>
</feature>
<evidence type="ECO:0000313" key="3">
    <source>
        <dbReference type="Proteomes" id="UP000823388"/>
    </source>
</evidence>
<dbReference type="Proteomes" id="UP000823388">
    <property type="component" value="Chromosome 3K"/>
</dbReference>
<organism evidence="2 3">
    <name type="scientific">Panicum virgatum</name>
    <name type="common">Blackwell switchgrass</name>
    <dbReference type="NCBI Taxonomy" id="38727"/>
    <lineage>
        <taxon>Eukaryota</taxon>
        <taxon>Viridiplantae</taxon>
        <taxon>Streptophyta</taxon>
        <taxon>Embryophyta</taxon>
        <taxon>Tracheophyta</taxon>
        <taxon>Spermatophyta</taxon>
        <taxon>Magnoliopsida</taxon>
        <taxon>Liliopsida</taxon>
        <taxon>Poales</taxon>
        <taxon>Poaceae</taxon>
        <taxon>PACMAD clade</taxon>
        <taxon>Panicoideae</taxon>
        <taxon>Panicodae</taxon>
        <taxon>Paniceae</taxon>
        <taxon>Panicinae</taxon>
        <taxon>Panicum</taxon>
        <taxon>Panicum sect. Hiantes</taxon>
    </lineage>
</organism>
<dbReference type="PROSITE" id="PS50878">
    <property type="entry name" value="RT_POL"/>
    <property type="match status" value="1"/>
</dbReference>
<dbReference type="GO" id="GO:0003824">
    <property type="term" value="F:catalytic activity"/>
    <property type="evidence" value="ECO:0007669"/>
    <property type="project" value="InterPro"/>
</dbReference>
<dbReference type="CDD" id="cd01650">
    <property type="entry name" value="RT_nLTR_like"/>
    <property type="match status" value="1"/>
</dbReference>
<accession>A0A8T0UJC6</accession>
<evidence type="ECO:0000259" key="1">
    <source>
        <dbReference type="PROSITE" id="PS50878"/>
    </source>
</evidence>
<dbReference type="Pfam" id="PF00078">
    <property type="entry name" value="RVT_1"/>
    <property type="match status" value="1"/>
</dbReference>
<dbReference type="InterPro" id="IPR005135">
    <property type="entry name" value="Endo/exonuclease/phosphatase"/>
</dbReference>